<proteinExistence type="inferred from homology"/>
<dbReference type="SUPFAM" id="SSF50978">
    <property type="entry name" value="WD40 repeat-like"/>
    <property type="match status" value="1"/>
</dbReference>
<accession>A0A1A0HA57</accession>
<reference evidence="13 14" key="1">
    <citation type="submission" date="2016-05" db="EMBL/GenBank/DDBJ databases">
        <title>Comparative genomics of biotechnologically important yeasts.</title>
        <authorList>
            <consortium name="DOE Joint Genome Institute"/>
            <person name="Riley R."/>
            <person name="Haridas S."/>
            <person name="Wolfe K.H."/>
            <person name="Lopes M.R."/>
            <person name="Hittinger C.T."/>
            <person name="Goker M."/>
            <person name="Salamov A."/>
            <person name="Wisecaver J."/>
            <person name="Long T.M."/>
            <person name="Aerts A.L."/>
            <person name="Barry K."/>
            <person name="Choi C."/>
            <person name="Clum A."/>
            <person name="Coughlan A.Y."/>
            <person name="Deshpande S."/>
            <person name="Douglass A.P."/>
            <person name="Hanson S.J."/>
            <person name="Klenk H.-P."/>
            <person name="LaButti K."/>
            <person name="Lapidus A."/>
            <person name="Lindquist E."/>
            <person name="Lipzen A."/>
            <person name="Meier-kolthoff J.P."/>
            <person name="Ohm R.A."/>
            <person name="Otillar R.P."/>
            <person name="Pangilinan J."/>
            <person name="Peng Y."/>
            <person name="Rokas A."/>
            <person name="Rosa C.A."/>
            <person name="Scheuner C."/>
            <person name="Sibirny A.A."/>
            <person name="Slot J.C."/>
            <person name="Stielow J.B."/>
            <person name="Sun H."/>
            <person name="Kurtzman C.P."/>
            <person name="Blackwell M."/>
            <person name="Grigoriev I.V."/>
            <person name="Jeffries T.W."/>
        </authorList>
    </citation>
    <scope>NUCLEOTIDE SEQUENCE [LARGE SCALE GENOMIC DNA]</scope>
    <source>
        <strain evidence="13 14">NRRL YB-4993</strain>
    </source>
</reference>
<dbReference type="PRINTS" id="PR00320">
    <property type="entry name" value="GPROTEINBRPT"/>
</dbReference>
<keyword evidence="4 11" id="KW-0132">Cell division</keyword>
<evidence type="ECO:0000256" key="5">
    <source>
        <dbReference type="ARBA" id="ARBA00022701"/>
    </source>
</evidence>
<keyword evidence="3 12" id="KW-0853">WD repeat</keyword>
<evidence type="ECO:0000256" key="8">
    <source>
        <dbReference type="ARBA" id="ARBA00023054"/>
    </source>
</evidence>
<keyword evidence="1 11" id="KW-0813">Transport</keyword>
<keyword evidence="8 11" id="KW-0175">Coiled coil</keyword>
<dbReference type="Gene3D" id="1.20.960.30">
    <property type="match status" value="1"/>
</dbReference>
<dbReference type="GO" id="GO:0000922">
    <property type="term" value="C:spindle pole"/>
    <property type="evidence" value="ECO:0007669"/>
    <property type="project" value="UniProtKB-SubCell"/>
</dbReference>
<dbReference type="HAMAP" id="MF_03141">
    <property type="entry name" value="lis1"/>
    <property type="match status" value="1"/>
</dbReference>
<dbReference type="GO" id="GO:0000132">
    <property type="term" value="P:establishment of mitotic spindle orientation"/>
    <property type="evidence" value="ECO:0007669"/>
    <property type="project" value="UniProtKB-UniRule"/>
</dbReference>
<dbReference type="SUPFAM" id="SSF109925">
    <property type="entry name" value="Lissencephaly-1 protein (Lis-1, PAF-AH alpha) N-terminal domain"/>
    <property type="match status" value="1"/>
</dbReference>
<evidence type="ECO:0000313" key="13">
    <source>
        <dbReference type="EMBL" id="OBA20758.1"/>
    </source>
</evidence>
<comment type="subunit">
    <text evidence="11">Self-associates. Interacts with NDL1 and dynein.</text>
</comment>
<evidence type="ECO:0000256" key="9">
    <source>
        <dbReference type="ARBA" id="ARBA00023212"/>
    </source>
</evidence>
<evidence type="ECO:0000313" key="14">
    <source>
        <dbReference type="Proteomes" id="UP000092555"/>
    </source>
</evidence>
<protein>
    <recommendedName>
        <fullName evidence="11">Nuclear distribution protein PAC1</fullName>
    </recommendedName>
    <alternativeName>
        <fullName evidence="11">Lissencephaly-1 homolog</fullName>
        <shortName evidence="11">LIS-1</shortName>
    </alternativeName>
    <alternativeName>
        <fullName evidence="11">nudF homolog</fullName>
    </alternativeName>
</protein>
<dbReference type="AlphaFoldDB" id="A0A1A0HA57"/>
<comment type="similarity">
    <text evidence="11">Belongs to the WD repeat LIS1/nudF family.</text>
</comment>
<dbReference type="InterPro" id="IPR015943">
    <property type="entry name" value="WD40/YVTN_repeat-like_dom_sf"/>
</dbReference>
<name>A0A1A0HA57_9ASCO</name>
<sequence>MSSILTARQTLELHKAIVQYLAPVLDADADTLGSVCRALDATPTDAPVAHYLEKKWLTVLRLQKRILDLENEVASYKLLIETANLAPNGSPLVSRDKINWLPSAVKATYPTQSAQIVNTVAVHPQLPLLAAGCADGAMLAWDLAADDVLLPLRLWNAHSRSLHCLRWSDVPIDLSGPGRAAPAPSLAPAASAKSASYVLASCSSDLTVKIWLGDAFTHMRTLTGHEHTVSSVAFSPSSPLFLYSVSRDKAVKVWDLASGHCVSTFVGHSDWVRDLDVAAVNSRLLLAAVHKSAALGDFILTCSNDQSVRLSHQLGTGLSMLLGHTHVVETVRFLPMLANKHIDKYLLLNMDRFPYLLDNIVENPVYTESLGFKYCVSAGRDNVLKLWLLPPPVLLPHRLPLPSVQNNSQGWHILDLLGHQLWVKSVETHPNGRFIISGADDKLVRVWDLATLVEQGRVACVKTLTAHEGFVNAVHFARFKMSATGDTREDRLKLIEKSMRCLFVSAGTDNTVRLWQ</sequence>
<evidence type="ECO:0000256" key="4">
    <source>
        <dbReference type="ARBA" id="ARBA00022618"/>
    </source>
</evidence>
<feature type="repeat" description="WD" evidence="12">
    <location>
        <begin position="416"/>
        <end position="451"/>
    </location>
</feature>
<keyword evidence="10 11" id="KW-0131">Cell cycle</keyword>
<dbReference type="InterPro" id="IPR050349">
    <property type="entry name" value="WD_LIS1/nudF_dynein_reg"/>
</dbReference>
<feature type="repeat" description="WD" evidence="12">
    <location>
        <begin position="502"/>
        <end position="516"/>
    </location>
</feature>
<dbReference type="InterPro" id="IPR020472">
    <property type="entry name" value="WD40_PAC1"/>
</dbReference>
<keyword evidence="9 11" id="KW-0206">Cytoskeleton</keyword>
<dbReference type="GO" id="GO:0005737">
    <property type="term" value="C:cytoplasm"/>
    <property type="evidence" value="ECO:0007669"/>
    <property type="project" value="UniProtKB-UniRule"/>
</dbReference>
<keyword evidence="6" id="KW-0677">Repeat</keyword>
<dbReference type="Pfam" id="PF00400">
    <property type="entry name" value="WD40"/>
    <property type="match status" value="5"/>
</dbReference>
<evidence type="ECO:0000256" key="1">
    <source>
        <dbReference type="ARBA" id="ARBA00022448"/>
    </source>
</evidence>
<dbReference type="InterPro" id="IPR017252">
    <property type="entry name" value="Dynein_regulator_LIS1"/>
</dbReference>
<comment type="subcellular location">
    <subcellularLocation>
        <location evidence="11">Cytoplasm</location>
        <location evidence="11">Cytoskeleton</location>
    </subcellularLocation>
    <subcellularLocation>
        <location evidence="11">Cytoplasm</location>
        <location evidence="11">Cytoskeleton</location>
        <location evidence="11">Spindle pole</location>
    </subcellularLocation>
    <text evidence="11">Localizes to the plus ends of microtubules and the mitotic spindle poles.</text>
</comment>
<dbReference type="GO" id="GO:0051301">
    <property type="term" value="P:cell division"/>
    <property type="evidence" value="ECO:0007669"/>
    <property type="project" value="UniProtKB-KW"/>
</dbReference>
<dbReference type="InterPro" id="IPR019775">
    <property type="entry name" value="WD40_repeat_CS"/>
</dbReference>
<feature type="coiled-coil region" evidence="11">
    <location>
        <begin position="59"/>
        <end position="86"/>
    </location>
</feature>
<dbReference type="PROSITE" id="PS00678">
    <property type="entry name" value="WD_REPEATS_1"/>
    <property type="match status" value="3"/>
</dbReference>
<evidence type="ECO:0000256" key="7">
    <source>
        <dbReference type="ARBA" id="ARBA00022776"/>
    </source>
</evidence>
<evidence type="ECO:0000256" key="10">
    <source>
        <dbReference type="ARBA" id="ARBA00023306"/>
    </source>
</evidence>
<evidence type="ECO:0000256" key="3">
    <source>
        <dbReference type="ARBA" id="ARBA00022574"/>
    </source>
</evidence>
<dbReference type="Gene3D" id="2.130.10.10">
    <property type="entry name" value="YVTN repeat-like/Quinoprotein amine dehydrogenase"/>
    <property type="match status" value="3"/>
</dbReference>
<dbReference type="GeneID" id="30031966"/>
<evidence type="ECO:0000256" key="12">
    <source>
        <dbReference type="PROSITE-ProRule" id="PRU00221"/>
    </source>
</evidence>
<keyword evidence="5 11" id="KW-0493">Microtubule</keyword>
<dbReference type="SMART" id="SM00320">
    <property type="entry name" value="WD40"/>
    <property type="match status" value="6"/>
</dbReference>
<keyword evidence="2 11" id="KW-0963">Cytoplasm</keyword>
<dbReference type="PROSITE" id="PS50082">
    <property type="entry name" value="WD_REPEATS_2"/>
    <property type="match status" value="3"/>
</dbReference>
<dbReference type="GO" id="GO:0051012">
    <property type="term" value="P:microtubule sliding"/>
    <property type="evidence" value="ECO:0007669"/>
    <property type="project" value="UniProtKB-UniRule"/>
</dbReference>
<dbReference type="PANTHER" id="PTHR44129">
    <property type="entry name" value="WD REPEAT-CONTAINING PROTEIN POP1"/>
    <property type="match status" value="1"/>
</dbReference>
<dbReference type="Proteomes" id="UP000092555">
    <property type="component" value="Unassembled WGS sequence"/>
</dbReference>
<dbReference type="CDD" id="cd00200">
    <property type="entry name" value="WD40"/>
    <property type="match status" value="1"/>
</dbReference>
<keyword evidence="7 11" id="KW-0498">Mitosis</keyword>
<dbReference type="PROSITE" id="PS50294">
    <property type="entry name" value="WD_REPEATS_REGION"/>
    <property type="match status" value="2"/>
</dbReference>
<comment type="caution">
    <text evidence="13">The sequence shown here is derived from an EMBL/GenBank/DDBJ whole genome shotgun (WGS) entry which is preliminary data.</text>
</comment>
<dbReference type="GO" id="GO:0005874">
    <property type="term" value="C:microtubule"/>
    <property type="evidence" value="ECO:0007669"/>
    <property type="project" value="UniProtKB-KW"/>
</dbReference>
<dbReference type="EMBL" id="LXTC01000004">
    <property type="protein sequence ID" value="OBA20758.1"/>
    <property type="molecule type" value="Genomic_DNA"/>
</dbReference>
<dbReference type="OrthoDB" id="10264588at2759"/>
<feature type="repeat" description="WD" evidence="12">
    <location>
        <begin position="222"/>
        <end position="264"/>
    </location>
</feature>
<dbReference type="RefSeq" id="XP_018711280.1">
    <property type="nucleotide sequence ID" value="XM_018858990.1"/>
</dbReference>
<dbReference type="GO" id="GO:0070840">
    <property type="term" value="F:dynein complex binding"/>
    <property type="evidence" value="ECO:0007669"/>
    <property type="project" value="UniProtKB-UniRule"/>
</dbReference>
<dbReference type="InterPro" id="IPR001680">
    <property type="entry name" value="WD40_rpt"/>
</dbReference>
<dbReference type="InterPro" id="IPR037190">
    <property type="entry name" value="LIS1_N"/>
</dbReference>
<organism evidence="13 14">
    <name type="scientific">Metschnikowia bicuspidata var. bicuspidata NRRL YB-4993</name>
    <dbReference type="NCBI Taxonomy" id="869754"/>
    <lineage>
        <taxon>Eukaryota</taxon>
        <taxon>Fungi</taxon>
        <taxon>Dikarya</taxon>
        <taxon>Ascomycota</taxon>
        <taxon>Saccharomycotina</taxon>
        <taxon>Pichiomycetes</taxon>
        <taxon>Metschnikowiaceae</taxon>
        <taxon>Metschnikowia</taxon>
    </lineage>
</organism>
<gene>
    <name evidence="11" type="primary">PAC1</name>
    <name evidence="11" type="synonym">LIS1</name>
    <name evidence="13" type="ORF">METBIDRAFT_79037</name>
</gene>
<evidence type="ECO:0000256" key="11">
    <source>
        <dbReference type="HAMAP-Rule" id="MF_03141"/>
    </source>
</evidence>
<keyword evidence="14" id="KW-1185">Reference proteome</keyword>
<evidence type="ECO:0000256" key="6">
    <source>
        <dbReference type="ARBA" id="ARBA00022737"/>
    </source>
</evidence>
<dbReference type="GO" id="GO:0005875">
    <property type="term" value="C:microtubule associated complex"/>
    <property type="evidence" value="ECO:0007669"/>
    <property type="project" value="UniProtKB-UniRule"/>
</dbReference>
<dbReference type="STRING" id="869754.A0A1A0HA57"/>
<dbReference type="InterPro" id="IPR036322">
    <property type="entry name" value="WD40_repeat_dom_sf"/>
</dbReference>
<evidence type="ECO:0000256" key="2">
    <source>
        <dbReference type="ARBA" id="ARBA00022490"/>
    </source>
</evidence>
<comment type="function">
    <text evidence="11">Positively regulates the activity of the minus-end directed microtubule motor protein dynein. Plays a central role in positioning the mitotic spindle at the bud neck during cell division. Targets cytoplasmic dynein to microtubule plus ends, thereby promoting dynein-mediated microtubule sliding along the bud cortex and consequently the movement of the mitotic spindle to the bud neck.</text>
</comment>